<reference evidence="1" key="1">
    <citation type="journal article" date="2022" name="bioRxiv">
        <title>Sequencing and chromosome-scale assembly of the giantPleurodeles waltlgenome.</title>
        <authorList>
            <person name="Brown T."/>
            <person name="Elewa A."/>
            <person name="Iarovenko S."/>
            <person name="Subramanian E."/>
            <person name="Araus A.J."/>
            <person name="Petzold A."/>
            <person name="Susuki M."/>
            <person name="Suzuki K.-i.T."/>
            <person name="Hayashi T."/>
            <person name="Toyoda A."/>
            <person name="Oliveira C."/>
            <person name="Osipova E."/>
            <person name="Leigh N.D."/>
            <person name="Simon A."/>
            <person name="Yun M.H."/>
        </authorList>
    </citation>
    <scope>NUCLEOTIDE SEQUENCE</scope>
    <source>
        <strain evidence="1">20211129_DDA</strain>
        <tissue evidence="1">Liver</tissue>
    </source>
</reference>
<protein>
    <submittedName>
        <fullName evidence="1">Uncharacterized protein</fullName>
    </submittedName>
</protein>
<dbReference type="AlphaFoldDB" id="A0AAV7W2U6"/>
<evidence type="ECO:0000313" key="1">
    <source>
        <dbReference type="EMBL" id="KAJ1206469.1"/>
    </source>
</evidence>
<name>A0AAV7W2U6_PLEWA</name>
<comment type="caution">
    <text evidence="1">The sequence shown here is derived from an EMBL/GenBank/DDBJ whole genome shotgun (WGS) entry which is preliminary data.</text>
</comment>
<gene>
    <name evidence="1" type="ORF">NDU88_001874</name>
</gene>
<keyword evidence="2" id="KW-1185">Reference proteome</keyword>
<proteinExistence type="predicted"/>
<organism evidence="1 2">
    <name type="scientific">Pleurodeles waltl</name>
    <name type="common">Iberian ribbed newt</name>
    <dbReference type="NCBI Taxonomy" id="8319"/>
    <lineage>
        <taxon>Eukaryota</taxon>
        <taxon>Metazoa</taxon>
        <taxon>Chordata</taxon>
        <taxon>Craniata</taxon>
        <taxon>Vertebrata</taxon>
        <taxon>Euteleostomi</taxon>
        <taxon>Amphibia</taxon>
        <taxon>Batrachia</taxon>
        <taxon>Caudata</taxon>
        <taxon>Salamandroidea</taxon>
        <taxon>Salamandridae</taxon>
        <taxon>Pleurodelinae</taxon>
        <taxon>Pleurodeles</taxon>
    </lineage>
</organism>
<evidence type="ECO:0000313" key="2">
    <source>
        <dbReference type="Proteomes" id="UP001066276"/>
    </source>
</evidence>
<accession>A0AAV7W2U6</accession>
<dbReference type="Proteomes" id="UP001066276">
    <property type="component" value="Chromosome 1_2"/>
</dbReference>
<sequence>MQQFTALVVTSSDPRYSKRSVVWHSSKMPKRLSDLLSSGRTTRRMDIRKFFVKKQPSKVTLYSENSEANSFHCNDMPDLQSATQYGVRVADLELSRDYAPVQGTVCEVVTSSGESSNSSVTATSLQDNEETLENTVAPKKPHESTIPVQIIETQTQTKKKRILHFQGRWFQDFPWLHYSDRVAGVLCFHCAKAKSLKLTELYKNAEEAFCSTGYTN</sequence>
<dbReference type="EMBL" id="JANPWB010000002">
    <property type="protein sequence ID" value="KAJ1206469.1"/>
    <property type="molecule type" value="Genomic_DNA"/>
</dbReference>